<dbReference type="SMART" id="SM00382">
    <property type="entry name" value="AAA"/>
    <property type="match status" value="1"/>
</dbReference>
<dbReference type="SUPFAM" id="SSF52540">
    <property type="entry name" value="P-loop containing nucleoside triphosphate hydrolases"/>
    <property type="match status" value="1"/>
</dbReference>
<dbReference type="InterPro" id="IPR027417">
    <property type="entry name" value="P-loop_NTPase"/>
</dbReference>
<comment type="caution">
    <text evidence="5">The sequence shown here is derived from an EMBL/GenBank/DDBJ whole genome shotgun (WGS) entry which is preliminary data.</text>
</comment>
<protein>
    <recommendedName>
        <fullName evidence="4">ABC transporter domain-containing protein</fullName>
    </recommendedName>
</protein>
<organism evidence="5">
    <name type="scientific">marine sediment metagenome</name>
    <dbReference type="NCBI Taxonomy" id="412755"/>
    <lineage>
        <taxon>unclassified sequences</taxon>
        <taxon>metagenomes</taxon>
        <taxon>ecological metagenomes</taxon>
    </lineage>
</organism>
<dbReference type="Gene3D" id="3.40.50.300">
    <property type="entry name" value="P-loop containing nucleotide triphosphate hydrolases"/>
    <property type="match status" value="1"/>
</dbReference>
<dbReference type="PANTHER" id="PTHR45772:SF10">
    <property type="entry name" value="LIPOPOLYSACCHARIDE EXPORT SYSTEM ATP-BINDING PROTEIN LPTB"/>
    <property type="match status" value="1"/>
</dbReference>
<dbReference type="PANTHER" id="PTHR45772">
    <property type="entry name" value="CONSERVED COMPONENT OF ABC TRANSPORTER FOR NATURAL AMINO ACIDS-RELATED"/>
    <property type="match status" value="1"/>
</dbReference>
<dbReference type="AlphaFoldDB" id="A0A0F9AAA0"/>
<dbReference type="Pfam" id="PF00005">
    <property type="entry name" value="ABC_tran"/>
    <property type="match status" value="1"/>
</dbReference>
<feature type="non-terminal residue" evidence="5">
    <location>
        <position position="1"/>
    </location>
</feature>
<dbReference type="InterPro" id="IPR003593">
    <property type="entry name" value="AAA+_ATPase"/>
</dbReference>
<dbReference type="InterPro" id="IPR003439">
    <property type="entry name" value="ABC_transporter-like_ATP-bd"/>
</dbReference>
<evidence type="ECO:0000313" key="5">
    <source>
        <dbReference type="EMBL" id="KKL06390.1"/>
    </source>
</evidence>
<evidence type="ECO:0000259" key="4">
    <source>
        <dbReference type="PROSITE" id="PS50893"/>
    </source>
</evidence>
<dbReference type="GO" id="GO:0005524">
    <property type="term" value="F:ATP binding"/>
    <property type="evidence" value="ECO:0007669"/>
    <property type="project" value="UniProtKB-KW"/>
</dbReference>
<dbReference type="InterPro" id="IPR051120">
    <property type="entry name" value="ABC_AA/LPS_Transport"/>
</dbReference>
<accession>A0A0F9AAA0</accession>
<name>A0A0F9AAA0_9ZZZZ</name>
<dbReference type="EMBL" id="LAZR01043724">
    <property type="protein sequence ID" value="KKL06390.1"/>
    <property type="molecule type" value="Genomic_DNA"/>
</dbReference>
<dbReference type="PROSITE" id="PS50893">
    <property type="entry name" value="ABC_TRANSPORTER_2"/>
    <property type="match status" value="1"/>
</dbReference>
<evidence type="ECO:0000256" key="3">
    <source>
        <dbReference type="ARBA" id="ARBA00022840"/>
    </source>
</evidence>
<dbReference type="GO" id="GO:0016887">
    <property type="term" value="F:ATP hydrolysis activity"/>
    <property type="evidence" value="ECO:0007669"/>
    <property type="project" value="InterPro"/>
</dbReference>
<evidence type="ECO:0000256" key="2">
    <source>
        <dbReference type="ARBA" id="ARBA00022741"/>
    </source>
</evidence>
<evidence type="ECO:0000256" key="1">
    <source>
        <dbReference type="ARBA" id="ARBA00022448"/>
    </source>
</evidence>
<keyword evidence="1" id="KW-0813">Transport</keyword>
<proteinExistence type="predicted"/>
<feature type="domain" description="ABC transporter" evidence="4">
    <location>
        <begin position="3"/>
        <end position="215"/>
    </location>
</feature>
<gene>
    <name evidence="5" type="ORF">LCGC14_2596530</name>
</gene>
<keyword evidence="3" id="KW-0067">ATP-binding</keyword>
<sequence length="219" mass="23946">VMIKTQNLTKTYGDLHAIDDLSIELDKGDLFGYIGPNGSGKTTLMKVMAGMVQPDTGQRSVPPGISVGYKEQEPDMSGFDTLGEFAASGLDPMESYKVEMAAEGLKFDPETTVDNASGGERRRVEITRALVLSPYFLLLDEPFAGIDPIAVADIQLIVRRLKEKGIGILITDHNVRETLGICDRAYILSEGKVIARGPPRSISRSRKARQVFLGENFKL</sequence>
<reference evidence="5" key="1">
    <citation type="journal article" date="2015" name="Nature">
        <title>Complex archaea that bridge the gap between prokaryotes and eukaryotes.</title>
        <authorList>
            <person name="Spang A."/>
            <person name="Saw J.H."/>
            <person name="Jorgensen S.L."/>
            <person name="Zaremba-Niedzwiedzka K."/>
            <person name="Martijn J."/>
            <person name="Lind A.E."/>
            <person name="van Eijk R."/>
            <person name="Schleper C."/>
            <person name="Guy L."/>
            <person name="Ettema T.J."/>
        </authorList>
    </citation>
    <scope>NUCLEOTIDE SEQUENCE</scope>
</reference>
<keyword evidence="2" id="KW-0547">Nucleotide-binding</keyword>
<dbReference type="GO" id="GO:0005886">
    <property type="term" value="C:plasma membrane"/>
    <property type="evidence" value="ECO:0007669"/>
    <property type="project" value="TreeGrafter"/>
</dbReference>